<comment type="caution">
    <text evidence="2">The sequence shown here is derived from an EMBL/GenBank/DDBJ whole genome shotgun (WGS) entry which is preliminary data.</text>
</comment>
<evidence type="ECO:0008006" key="4">
    <source>
        <dbReference type="Google" id="ProtNLM"/>
    </source>
</evidence>
<dbReference type="EMBL" id="CAJVRM010000272">
    <property type="protein sequence ID" value="CAG8978661.1"/>
    <property type="molecule type" value="Genomic_DNA"/>
</dbReference>
<organism evidence="2 3">
    <name type="scientific">Hymenoscyphus albidus</name>
    <dbReference type="NCBI Taxonomy" id="595503"/>
    <lineage>
        <taxon>Eukaryota</taxon>
        <taxon>Fungi</taxon>
        <taxon>Dikarya</taxon>
        <taxon>Ascomycota</taxon>
        <taxon>Pezizomycotina</taxon>
        <taxon>Leotiomycetes</taxon>
        <taxon>Helotiales</taxon>
        <taxon>Helotiaceae</taxon>
        <taxon>Hymenoscyphus</taxon>
    </lineage>
</organism>
<name>A0A9N9Q970_9HELO</name>
<evidence type="ECO:0000313" key="2">
    <source>
        <dbReference type="EMBL" id="CAG8978661.1"/>
    </source>
</evidence>
<accession>A0A9N9Q970</accession>
<dbReference type="Proteomes" id="UP000701801">
    <property type="component" value="Unassembled WGS sequence"/>
</dbReference>
<feature type="chain" id="PRO_5040186681" description="Secreted protein" evidence="1">
    <location>
        <begin position="18"/>
        <end position="133"/>
    </location>
</feature>
<feature type="signal peptide" evidence="1">
    <location>
        <begin position="1"/>
        <end position="17"/>
    </location>
</feature>
<reference evidence="2" key="1">
    <citation type="submission" date="2021-07" db="EMBL/GenBank/DDBJ databases">
        <authorList>
            <person name="Durling M."/>
        </authorList>
    </citation>
    <scope>NUCLEOTIDE SEQUENCE</scope>
</reference>
<protein>
    <recommendedName>
        <fullName evidence="4">Secreted protein</fullName>
    </recommendedName>
</protein>
<evidence type="ECO:0000256" key="1">
    <source>
        <dbReference type="SAM" id="SignalP"/>
    </source>
</evidence>
<evidence type="ECO:0000313" key="3">
    <source>
        <dbReference type="Proteomes" id="UP000701801"/>
    </source>
</evidence>
<dbReference type="AlphaFoldDB" id="A0A9N9Q970"/>
<keyword evidence="3" id="KW-1185">Reference proteome</keyword>
<sequence>MDLNVLYLAIVLGRSSAQPHTVNVSRVHATTKPLNRLGFETRAVSTKYGVAGKSWKTDLRKRINSMEGISLHAHKSVVYGNHKIVHSTVAYSLSVRCSSSLIGLLAVRMFEQTNALVHGSQRNAATPSTPYAS</sequence>
<keyword evidence="1" id="KW-0732">Signal</keyword>
<proteinExistence type="predicted"/>
<gene>
    <name evidence="2" type="ORF">HYALB_00011758</name>
</gene>